<dbReference type="Proteomes" id="UP000183769">
    <property type="component" value="Unassembled WGS sequence"/>
</dbReference>
<feature type="compositionally biased region" description="Low complexity" evidence="1">
    <location>
        <begin position="142"/>
        <end position="182"/>
    </location>
</feature>
<sequence length="182" mass="18977">MNYRRAVSVLLAVTAATMLVTGSFGFTSVSADRGVSVAVVESENAYVGVSVCEKDNGTGNGSDPVKVTVTNRFSEPFTVDEISWSDSAHQSKDRLNPKKGTLAPGESRTFNKTFGEQEVTVEVTGGLDATVTAEVGDRCNSANEEGTGTPTETATPTSNETATETATPTPDTTETPTPTDDA</sequence>
<evidence type="ECO:0000313" key="2">
    <source>
        <dbReference type="EMBL" id="SFP28372.1"/>
    </source>
</evidence>
<reference evidence="3" key="1">
    <citation type="submission" date="2016-10" db="EMBL/GenBank/DDBJ databases">
        <authorList>
            <person name="Varghese N."/>
            <person name="Submissions S."/>
        </authorList>
    </citation>
    <scope>NUCLEOTIDE SEQUENCE [LARGE SCALE GENOMIC DNA]</scope>
    <source>
        <strain evidence="3">CGMCC 1.10329</strain>
    </source>
</reference>
<dbReference type="OrthoDB" id="313545at2157"/>
<proteinExistence type="predicted"/>
<protein>
    <submittedName>
        <fullName evidence="2">Uncharacterized protein</fullName>
    </submittedName>
</protein>
<organism evidence="2 3">
    <name type="scientific">Halolamina pelagica</name>
    <dbReference type="NCBI Taxonomy" id="699431"/>
    <lineage>
        <taxon>Archaea</taxon>
        <taxon>Methanobacteriati</taxon>
        <taxon>Methanobacteriota</taxon>
        <taxon>Stenosarchaea group</taxon>
        <taxon>Halobacteria</taxon>
        <taxon>Halobacteriales</taxon>
        <taxon>Haloferacaceae</taxon>
    </lineage>
</organism>
<evidence type="ECO:0000256" key="1">
    <source>
        <dbReference type="SAM" id="MobiDB-lite"/>
    </source>
</evidence>
<dbReference type="EMBL" id="FOXI01000002">
    <property type="protein sequence ID" value="SFP28372.1"/>
    <property type="molecule type" value="Genomic_DNA"/>
</dbReference>
<dbReference type="AlphaFoldDB" id="A0A1I5P2V0"/>
<gene>
    <name evidence="2" type="ORF">SAMN05216277_102320</name>
</gene>
<dbReference type="RefSeq" id="WP_074875959.1">
    <property type="nucleotide sequence ID" value="NZ_FOXI01000002.1"/>
</dbReference>
<accession>A0A1I5P2V0</accession>
<evidence type="ECO:0000313" key="3">
    <source>
        <dbReference type="Proteomes" id="UP000183769"/>
    </source>
</evidence>
<keyword evidence="3" id="KW-1185">Reference proteome</keyword>
<dbReference type="InterPro" id="IPR013783">
    <property type="entry name" value="Ig-like_fold"/>
</dbReference>
<name>A0A1I5P2V0_9EURY</name>
<feature type="region of interest" description="Disordered" evidence="1">
    <location>
        <begin position="132"/>
        <end position="182"/>
    </location>
</feature>
<dbReference type="Gene3D" id="2.60.40.10">
    <property type="entry name" value="Immunoglobulins"/>
    <property type="match status" value="1"/>
</dbReference>
<feature type="region of interest" description="Disordered" evidence="1">
    <location>
        <begin position="84"/>
        <end position="108"/>
    </location>
</feature>